<keyword evidence="1" id="KW-1133">Transmembrane helix</keyword>
<evidence type="ECO:0000313" key="3">
    <source>
        <dbReference type="Proteomes" id="UP001448498"/>
    </source>
</evidence>
<keyword evidence="1" id="KW-0472">Membrane</keyword>
<feature type="transmembrane region" description="Helical" evidence="1">
    <location>
        <begin position="108"/>
        <end position="133"/>
    </location>
</feature>
<accession>A0ABZ3DYU2</accession>
<dbReference type="EMBL" id="CP109823">
    <property type="protein sequence ID" value="XAE53682.1"/>
    <property type="molecule type" value="Genomic_DNA"/>
</dbReference>
<keyword evidence="3" id="KW-1185">Reference proteome</keyword>
<dbReference type="RefSeq" id="WP_342706399.1">
    <property type="nucleotide sequence ID" value="NZ_CP109823.1"/>
</dbReference>
<feature type="transmembrane region" description="Helical" evidence="1">
    <location>
        <begin position="145"/>
        <end position="165"/>
    </location>
</feature>
<feature type="transmembrane region" description="Helical" evidence="1">
    <location>
        <begin position="39"/>
        <end position="57"/>
    </location>
</feature>
<protein>
    <recommendedName>
        <fullName evidence="4">C4-dicarboxylate ABC transporter permease</fullName>
    </recommendedName>
</protein>
<evidence type="ECO:0008006" key="4">
    <source>
        <dbReference type="Google" id="ProtNLM"/>
    </source>
</evidence>
<reference evidence="2 3" key="1">
    <citation type="submission" date="2022-10" db="EMBL/GenBank/DDBJ databases">
        <title>Genomic of Burkholderia cepacia PN-1.</title>
        <authorList>
            <person name="Yang Y."/>
            <person name="Guan H."/>
            <person name="Huang J."/>
        </authorList>
    </citation>
    <scope>NUCLEOTIDE SEQUENCE [LARGE SCALE GENOMIC DNA]</scope>
    <source>
        <strain evidence="2 3">PN-1</strain>
    </source>
</reference>
<gene>
    <name evidence="2" type="ORF">OHZ10_34185</name>
</gene>
<evidence type="ECO:0000313" key="2">
    <source>
        <dbReference type="EMBL" id="XAE53682.1"/>
    </source>
</evidence>
<proteinExistence type="predicted"/>
<sequence>MAKVTRQARSAIETSRKGAGMAQQGAVWMLSGGDLRNDLPFFGTIGFIFGLIQWFGYRYFNKSNVGTDLLVEHIAFNSLLMTVMFLWFAKWAVERLCITQDRPLLRALIAHVSTRAVALASVAAATVIGFGAAAAVSHNIGPALWTWYFSLYLVAMAEIAANPFFGPNHSRLYRCAMVIVIVSPVAASFMR</sequence>
<feature type="transmembrane region" description="Helical" evidence="1">
    <location>
        <begin position="172"/>
        <end position="190"/>
    </location>
</feature>
<name>A0ABZ3DYU2_9BURK</name>
<organism evidence="2 3">
    <name type="scientific">Burkholderia arboris</name>
    <dbReference type="NCBI Taxonomy" id="488730"/>
    <lineage>
        <taxon>Bacteria</taxon>
        <taxon>Pseudomonadati</taxon>
        <taxon>Pseudomonadota</taxon>
        <taxon>Betaproteobacteria</taxon>
        <taxon>Burkholderiales</taxon>
        <taxon>Burkholderiaceae</taxon>
        <taxon>Burkholderia</taxon>
        <taxon>Burkholderia cepacia complex</taxon>
    </lineage>
</organism>
<evidence type="ECO:0000256" key="1">
    <source>
        <dbReference type="SAM" id="Phobius"/>
    </source>
</evidence>
<keyword evidence="1" id="KW-0812">Transmembrane</keyword>
<feature type="transmembrane region" description="Helical" evidence="1">
    <location>
        <begin position="69"/>
        <end position="88"/>
    </location>
</feature>
<dbReference type="Proteomes" id="UP001448498">
    <property type="component" value="Chromosome 2"/>
</dbReference>